<comment type="function">
    <text evidence="6">Part of the ABC transporter complex HmuTUV involved in hemin import. Responsible for energy coupling to the transport system.</text>
</comment>
<dbReference type="PROSITE" id="PS00211">
    <property type="entry name" value="ABC_TRANSPORTER_1"/>
    <property type="match status" value="1"/>
</dbReference>
<dbReference type="Gene3D" id="3.40.50.300">
    <property type="entry name" value="P-loop containing nucleotide triphosphate hydrolases"/>
    <property type="match status" value="1"/>
</dbReference>
<evidence type="ECO:0000256" key="3">
    <source>
        <dbReference type="ARBA" id="ARBA00022741"/>
    </source>
</evidence>
<evidence type="ECO:0000256" key="4">
    <source>
        <dbReference type="ARBA" id="ARBA00022840"/>
    </source>
</evidence>
<dbReference type="RefSeq" id="WP_217651472.1">
    <property type="nucleotide sequence ID" value="NZ_FPKR01000011.1"/>
</dbReference>
<sequence>MNAAAIPAMPAFLLRQLGLQAGTRALLEGIDAQLPLGRFTAIVGPNGAGKSSLLKLLAGLQAPSQGQVLLHGLPLAAMPLAERARQLGWLGQFAAADLPLSLHDYVLLGLRPTLGSFGQASAPDLARVASALQQFDLLGAQQRRWGQLSGGERQRAGLARLLVQDAPLWLLDEPTNHLDLKHQALLFRRLRAEVAQGRTIVAVLHDLPQAARWADHVLLLGEGRLLAQGAPADCLSAAELSRAYQWPVRLWPDAAGHWQLAVGEVA</sequence>
<dbReference type="InterPro" id="IPR017871">
    <property type="entry name" value="ABC_transporter-like_CS"/>
</dbReference>
<dbReference type="InterPro" id="IPR027417">
    <property type="entry name" value="P-loop_NTPase"/>
</dbReference>
<dbReference type="PANTHER" id="PTHR42794">
    <property type="entry name" value="HEMIN IMPORT ATP-BINDING PROTEIN HMUV"/>
    <property type="match status" value="1"/>
</dbReference>
<dbReference type="InterPro" id="IPR003439">
    <property type="entry name" value="ABC_transporter-like_ATP-bd"/>
</dbReference>
<keyword evidence="2" id="KW-0472">Membrane</keyword>
<dbReference type="InterPro" id="IPR003593">
    <property type="entry name" value="AAA+_ATPase"/>
</dbReference>
<accession>A0A1K2HMW5</accession>
<dbReference type="AlphaFoldDB" id="A0A1K2HMW5"/>
<evidence type="ECO:0000313" key="9">
    <source>
        <dbReference type="Proteomes" id="UP000186513"/>
    </source>
</evidence>
<dbReference type="STRING" id="1121279.SAMN02745887_02811"/>
<dbReference type="SUPFAM" id="SSF52540">
    <property type="entry name" value="P-loop containing nucleoside triphosphate hydrolases"/>
    <property type="match status" value="1"/>
</dbReference>
<dbReference type="GO" id="GO:0016887">
    <property type="term" value="F:ATP hydrolysis activity"/>
    <property type="evidence" value="ECO:0007669"/>
    <property type="project" value="InterPro"/>
</dbReference>
<dbReference type="Pfam" id="PF00005">
    <property type="entry name" value="ABC_tran"/>
    <property type="match status" value="1"/>
</dbReference>
<dbReference type="Proteomes" id="UP000186513">
    <property type="component" value="Unassembled WGS sequence"/>
</dbReference>
<protein>
    <submittedName>
        <fullName evidence="8">Iron complex transport system ATP-binding protein</fullName>
    </submittedName>
</protein>
<dbReference type="PROSITE" id="PS50893">
    <property type="entry name" value="ABC_TRANSPORTER_2"/>
    <property type="match status" value="1"/>
</dbReference>
<evidence type="ECO:0000259" key="7">
    <source>
        <dbReference type="PROSITE" id="PS50893"/>
    </source>
</evidence>
<keyword evidence="9" id="KW-1185">Reference proteome</keyword>
<feature type="domain" description="ABC transporter" evidence="7">
    <location>
        <begin position="12"/>
        <end position="247"/>
    </location>
</feature>
<reference evidence="8 9" key="1">
    <citation type="submission" date="2016-11" db="EMBL/GenBank/DDBJ databases">
        <authorList>
            <person name="Jaros S."/>
            <person name="Januszkiewicz K."/>
            <person name="Wedrychowicz H."/>
        </authorList>
    </citation>
    <scope>NUCLEOTIDE SEQUENCE [LARGE SCALE GENOMIC DNA]</scope>
    <source>
        <strain evidence="8 9">DSM 18899</strain>
    </source>
</reference>
<name>A0A1K2HMW5_9NEIS</name>
<keyword evidence="4 8" id="KW-0067">ATP-binding</keyword>
<dbReference type="SMART" id="SM00382">
    <property type="entry name" value="AAA"/>
    <property type="match status" value="1"/>
</dbReference>
<dbReference type="EMBL" id="FPKR01000011">
    <property type="protein sequence ID" value="SFZ78134.1"/>
    <property type="molecule type" value="Genomic_DNA"/>
</dbReference>
<evidence type="ECO:0000256" key="5">
    <source>
        <dbReference type="ARBA" id="ARBA00022967"/>
    </source>
</evidence>
<keyword evidence="2" id="KW-1003">Cell membrane</keyword>
<gene>
    <name evidence="8" type="ORF">SAMN02745887_02811</name>
</gene>
<dbReference type="PANTHER" id="PTHR42794:SF1">
    <property type="entry name" value="HEMIN IMPORT ATP-BINDING PROTEIN HMUV"/>
    <property type="match status" value="1"/>
</dbReference>
<dbReference type="GO" id="GO:0005524">
    <property type="term" value="F:ATP binding"/>
    <property type="evidence" value="ECO:0007669"/>
    <property type="project" value="UniProtKB-KW"/>
</dbReference>
<keyword evidence="1" id="KW-0813">Transport</keyword>
<keyword evidence="3" id="KW-0547">Nucleotide-binding</keyword>
<keyword evidence="5" id="KW-1278">Translocase</keyword>
<evidence type="ECO:0000256" key="6">
    <source>
        <dbReference type="ARBA" id="ARBA00037066"/>
    </source>
</evidence>
<dbReference type="CDD" id="cd03214">
    <property type="entry name" value="ABC_Iron-Siderophores_B12_Hemin"/>
    <property type="match status" value="1"/>
</dbReference>
<organism evidence="8 9">
    <name type="scientific">Chitinimonas taiwanensis DSM 18899</name>
    <dbReference type="NCBI Taxonomy" id="1121279"/>
    <lineage>
        <taxon>Bacteria</taxon>
        <taxon>Pseudomonadati</taxon>
        <taxon>Pseudomonadota</taxon>
        <taxon>Betaproteobacteria</taxon>
        <taxon>Neisseriales</taxon>
        <taxon>Chitinibacteraceae</taxon>
        <taxon>Chitinimonas</taxon>
    </lineage>
</organism>
<proteinExistence type="predicted"/>
<evidence type="ECO:0000256" key="2">
    <source>
        <dbReference type="ARBA" id="ARBA00022475"/>
    </source>
</evidence>
<evidence type="ECO:0000256" key="1">
    <source>
        <dbReference type="ARBA" id="ARBA00022448"/>
    </source>
</evidence>
<evidence type="ECO:0000313" key="8">
    <source>
        <dbReference type="EMBL" id="SFZ78134.1"/>
    </source>
</evidence>